<reference evidence="3 4" key="1">
    <citation type="submission" date="2020-07" db="EMBL/GenBank/DDBJ databases">
        <title>Sequencing the genomes of 1000 actinobacteria strains.</title>
        <authorList>
            <person name="Klenk H.-P."/>
        </authorList>
    </citation>
    <scope>NUCLEOTIDE SEQUENCE [LARGE SCALE GENOMIC DNA]</scope>
    <source>
        <strain evidence="3 4">DSM 19087</strain>
    </source>
</reference>
<feature type="compositionally biased region" description="Pro residues" evidence="1">
    <location>
        <begin position="54"/>
        <end position="64"/>
    </location>
</feature>
<reference evidence="2" key="2">
    <citation type="submission" date="2020-09" db="EMBL/GenBank/DDBJ databases">
        <title>Novel species in genus Aeromicrobium.</title>
        <authorList>
            <person name="Zhang G."/>
        </authorList>
    </citation>
    <scope>NUCLEOTIDE SEQUENCE</scope>
    <source>
        <strain evidence="2">SSW1-57</strain>
    </source>
</reference>
<dbReference type="Proteomes" id="UP000587211">
    <property type="component" value="Unassembled WGS sequence"/>
</dbReference>
<evidence type="ECO:0000313" key="4">
    <source>
        <dbReference type="Proteomes" id="UP000587211"/>
    </source>
</evidence>
<protein>
    <submittedName>
        <fullName evidence="2">Uncharacterized protein</fullName>
    </submittedName>
</protein>
<keyword evidence="4" id="KW-1185">Reference proteome</keyword>
<organism evidence="2 5">
    <name type="scientific">Aeromicrobium tamlense</name>
    <dbReference type="NCBI Taxonomy" id="375541"/>
    <lineage>
        <taxon>Bacteria</taxon>
        <taxon>Bacillati</taxon>
        <taxon>Actinomycetota</taxon>
        <taxon>Actinomycetes</taxon>
        <taxon>Propionibacteriales</taxon>
        <taxon>Nocardioidaceae</taxon>
        <taxon>Aeromicrobium</taxon>
    </lineage>
</organism>
<dbReference type="RefSeq" id="WP_179425090.1">
    <property type="nucleotide sequence ID" value="NZ_BAAAMP010000001.1"/>
</dbReference>
<accession>A0A8I0FXX4</accession>
<evidence type="ECO:0000256" key="1">
    <source>
        <dbReference type="SAM" id="MobiDB-lite"/>
    </source>
</evidence>
<evidence type="ECO:0000313" key="3">
    <source>
        <dbReference type="EMBL" id="NYI38413.1"/>
    </source>
</evidence>
<comment type="caution">
    <text evidence="2">The sequence shown here is derived from an EMBL/GenBank/DDBJ whole genome shotgun (WGS) entry which is preliminary data.</text>
</comment>
<dbReference type="EMBL" id="JACWMT010000002">
    <property type="protein sequence ID" value="MBD1271021.1"/>
    <property type="molecule type" value="Genomic_DNA"/>
</dbReference>
<evidence type="ECO:0000313" key="2">
    <source>
        <dbReference type="EMBL" id="MBD1271021.1"/>
    </source>
</evidence>
<feature type="compositionally biased region" description="Acidic residues" evidence="1">
    <location>
        <begin position="87"/>
        <end position="106"/>
    </location>
</feature>
<feature type="compositionally biased region" description="Low complexity" evidence="1">
    <location>
        <begin position="65"/>
        <end position="76"/>
    </location>
</feature>
<sequence length="106" mass="10973">MSPRSMLVAGLLGAVVLVLGGVLVGRLSPAQGSDGTVEPVVIDPSAVSETVDPTPTPSPTPSPTPTTATPTQPEPSQVKPSPRRVDDDDDDDDDDLDDRDDPDDDD</sequence>
<evidence type="ECO:0000313" key="5">
    <source>
        <dbReference type="Proteomes" id="UP000659061"/>
    </source>
</evidence>
<feature type="region of interest" description="Disordered" evidence="1">
    <location>
        <begin position="26"/>
        <end position="106"/>
    </location>
</feature>
<name>A0A8I0FXX4_9ACTN</name>
<gene>
    <name evidence="3" type="ORF">BJ975_001788</name>
    <name evidence="2" type="ORF">IDH50_12320</name>
</gene>
<dbReference type="AlphaFoldDB" id="A0A8I0FXX4"/>
<proteinExistence type="predicted"/>
<dbReference type="EMBL" id="JACBZN010000001">
    <property type="protein sequence ID" value="NYI38413.1"/>
    <property type="molecule type" value="Genomic_DNA"/>
</dbReference>
<dbReference type="Proteomes" id="UP000659061">
    <property type="component" value="Unassembled WGS sequence"/>
</dbReference>